<sequence>MNDSSEIVNNAVNIMVENIKKSLNGGLLSPSSLVPILVNLMKIIEGFPQLKGVQKKDVILKAFKNFVAQNLSEGEKQNIEPLIDLTLPTLIDTLVSVDKREMQIKIKKLFSKCCF</sequence>
<dbReference type="AlphaFoldDB" id="X1B3K0"/>
<comment type="caution">
    <text evidence="1">The sequence shown here is derived from an EMBL/GenBank/DDBJ whole genome shotgun (WGS) entry which is preliminary data.</text>
</comment>
<proteinExistence type="predicted"/>
<gene>
    <name evidence="1" type="ORF">S01H4_48084</name>
</gene>
<protein>
    <submittedName>
        <fullName evidence="1">Uncharacterized protein</fullName>
    </submittedName>
</protein>
<reference evidence="1" key="1">
    <citation type="journal article" date="2014" name="Front. Microbiol.">
        <title>High frequency of phylogenetically diverse reductive dehalogenase-homologous genes in deep subseafloor sedimentary metagenomes.</title>
        <authorList>
            <person name="Kawai M."/>
            <person name="Futagami T."/>
            <person name="Toyoda A."/>
            <person name="Takaki Y."/>
            <person name="Nishi S."/>
            <person name="Hori S."/>
            <person name="Arai W."/>
            <person name="Tsubouchi T."/>
            <person name="Morono Y."/>
            <person name="Uchiyama I."/>
            <person name="Ito T."/>
            <person name="Fujiyama A."/>
            <person name="Inagaki F."/>
            <person name="Takami H."/>
        </authorList>
    </citation>
    <scope>NUCLEOTIDE SEQUENCE</scope>
    <source>
        <strain evidence="1">Expedition CK06-06</strain>
    </source>
</reference>
<name>X1B3K0_9ZZZZ</name>
<organism evidence="1">
    <name type="scientific">marine sediment metagenome</name>
    <dbReference type="NCBI Taxonomy" id="412755"/>
    <lineage>
        <taxon>unclassified sequences</taxon>
        <taxon>metagenomes</taxon>
        <taxon>ecological metagenomes</taxon>
    </lineage>
</organism>
<evidence type="ECO:0000313" key="1">
    <source>
        <dbReference type="EMBL" id="GAG90319.1"/>
    </source>
</evidence>
<dbReference type="EMBL" id="BART01027066">
    <property type="protein sequence ID" value="GAG90319.1"/>
    <property type="molecule type" value="Genomic_DNA"/>
</dbReference>
<accession>X1B3K0</accession>